<dbReference type="InterPro" id="IPR012340">
    <property type="entry name" value="NA-bd_OB-fold"/>
</dbReference>
<feature type="region of interest" description="Disordered" evidence="2">
    <location>
        <begin position="229"/>
        <end position="307"/>
    </location>
</feature>
<dbReference type="PANTHER" id="PTHR23355">
    <property type="entry name" value="RIBONUCLEASE"/>
    <property type="match status" value="1"/>
</dbReference>
<dbReference type="GO" id="GO:0003723">
    <property type="term" value="F:RNA binding"/>
    <property type="evidence" value="ECO:0007669"/>
    <property type="project" value="InterPro"/>
</dbReference>
<protein>
    <recommendedName>
        <fullName evidence="3">RNB domain-containing protein</fullName>
    </recommendedName>
</protein>
<dbReference type="InterPro" id="IPR041505">
    <property type="entry name" value="Dis3_CSD2"/>
</dbReference>
<feature type="region of interest" description="Disordered" evidence="2">
    <location>
        <begin position="20"/>
        <end position="154"/>
    </location>
</feature>
<dbReference type="InterPro" id="IPR050180">
    <property type="entry name" value="RNR_Ribonuclease"/>
</dbReference>
<evidence type="ECO:0000313" key="4">
    <source>
        <dbReference type="EMBL" id="JAT68234.1"/>
    </source>
</evidence>
<feature type="compositionally biased region" description="Low complexity" evidence="2">
    <location>
        <begin position="113"/>
        <end position="130"/>
    </location>
</feature>
<feature type="domain" description="RNB" evidence="3">
    <location>
        <begin position="487"/>
        <end position="836"/>
    </location>
</feature>
<feature type="compositionally biased region" description="Pro residues" evidence="2">
    <location>
        <begin position="139"/>
        <end position="149"/>
    </location>
</feature>
<dbReference type="Pfam" id="PF17849">
    <property type="entry name" value="OB_Dis3"/>
    <property type="match status" value="1"/>
</dbReference>
<evidence type="ECO:0000259" key="3">
    <source>
        <dbReference type="SMART" id="SM00955"/>
    </source>
</evidence>
<dbReference type="Pfam" id="PF00773">
    <property type="entry name" value="RNB"/>
    <property type="match status" value="1"/>
</dbReference>
<dbReference type="SUPFAM" id="SSF50249">
    <property type="entry name" value="Nucleic acid-binding proteins"/>
    <property type="match status" value="3"/>
</dbReference>
<name>A0A1D1ZML1_AUXPR</name>
<dbReference type="SMART" id="SM00955">
    <property type="entry name" value="RNB"/>
    <property type="match status" value="1"/>
</dbReference>
<sequence length="1025" mass="108866">MSKNDRLKSHPIHVEEVQLVAESSHQSAQATPPAQKGRRGILVAAAAKAKHTTSEPGVTSGGRRKHSGAEPDSSKTTAVPPKAQQTLPACAKSKGQGLGSGSKQHHAKKAAGKKSQAAAVAAQVQQGVSKSEPKVLSLPRPPTLPPPRAPSIKKYSPADLQQGLKRGTLFRAVIRYNASDTSQAFATLPGLSHDILIKGALAQGHSMEGDEVALLILPFQDWYVRSEPARGAGRAGGPASAGATREGTPAKAAGQPGAKTLAAPSGSGAVVPVPQPGASSPHGSKKHPEAEGPKQAALPSTPLGTDGVHQLASQLDKSLVLEPAPSAASPQALLGHLQLLLSRNPSARATGAVVGILQPSPRRERVVGMLLADPRTRQLCLVPKSPCLPRMSVDASRLPDSIKRAMAAATGTQHLLVSGRVLQWKDGMECPTAEVRGSLGQAGDLLSETAACLASEGITQGDSFDSKVMACLPQTPWRIGEEECVGRRDLRSARTFSIDPPTARDLDDALSIQELGGGSYRVGVHIADVSHFVRHATELDEEALTRSTSVYMVHNVIPMLPRLLCEELCSLNAGVDRLAFSIVWDMGADGSIRSTWIGRSIIHSCAKLSYLHVQEVLEGREPADCPGLTPVVLTPGHTWEEIKRDCLALHALAKALRAARFQRGALRLDNTKLFFALDKAGNPVDFIAEIQTDANRLVEEFMLLANTTAANKIADVFPDRALLRRHPAPSPSKLTQLAGQLEALNVTLDVRTAGSLQASLERLRATHSDANLVSAVTQMVTKPMTTAAYFCTGTSEDASGWGHYALAAPRYTHFTSPIRRYPDVAVHRQLAAALEVEAGAEPAVALQRWGCPEAEELERIALHCNERKSAAKAVQDGVLYLHLLQMLERKPHACWAVVVGVGGPRYLDVYIPLIGKELRVQVSDLVAPGPSPRNVVGAWDKQDMRLTLSAGQQEAEAEWAKALRPVVVAPGVESACLPLTLRLLSQLPLIVTSKTRGDGSPAYLIATAYLAGPAVTQPTPMLDQA</sequence>
<feature type="compositionally biased region" description="Basic residues" evidence="2">
    <location>
        <begin position="103"/>
        <end position="112"/>
    </location>
</feature>
<dbReference type="Gene3D" id="2.40.50.690">
    <property type="match status" value="1"/>
</dbReference>
<accession>A0A1D1ZML1</accession>
<evidence type="ECO:0000256" key="2">
    <source>
        <dbReference type="SAM" id="MobiDB-lite"/>
    </source>
</evidence>
<reference evidence="4" key="1">
    <citation type="submission" date="2015-08" db="EMBL/GenBank/DDBJ databases">
        <authorList>
            <person name="Babu N.S."/>
            <person name="Beckwith C.J."/>
            <person name="Beseler K.G."/>
            <person name="Brison A."/>
            <person name="Carone J.V."/>
            <person name="Caskin T.P."/>
            <person name="Diamond M."/>
            <person name="Durham M.E."/>
            <person name="Foxe J.M."/>
            <person name="Go M."/>
            <person name="Henderson B.A."/>
            <person name="Jones I.B."/>
            <person name="McGettigan J.A."/>
            <person name="Micheletti S.J."/>
            <person name="Nasrallah M.E."/>
            <person name="Ortiz D."/>
            <person name="Piller C.R."/>
            <person name="Privatt S.R."/>
            <person name="Schneider S.L."/>
            <person name="Sharp S."/>
            <person name="Smith T.C."/>
            <person name="Stanton J.D."/>
            <person name="Ullery H.E."/>
            <person name="Wilson R.J."/>
            <person name="Serrano M.G."/>
            <person name="Buck G."/>
            <person name="Lee V."/>
            <person name="Wang Y."/>
            <person name="Carvalho R."/>
            <person name="Voegtly L."/>
            <person name="Shi R."/>
            <person name="Duckworth R."/>
            <person name="Johnson A."/>
            <person name="Loviza R."/>
            <person name="Walstead R."/>
            <person name="Shah Z."/>
            <person name="Kiflezghi M."/>
            <person name="Wade K."/>
            <person name="Ball S.L."/>
            <person name="Bradley K.W."/>
            <person name="Asai D.J."/>
            <person name="Bowman C.A."/>
            <person name="Russell D.A."/>
            <person name="Pope W.H."/>
            <person name="Jacobs-Sera D."/>
            <person name="Hendrix R.W."/>
            <person name="Hatfull G.F."/>
        </authorList>
    </citation>
    <scope>NUCLEOTIDE SEQUENCE</scope>
</reference>
<dbReference type="EMBL" id="GDKF01010388">
    <property type="protein sequence ID" value="JAT68234.1"/>
    <property type="molecule type" value="Transcribed_RNA"/>
</dbReference>
<dbReference type="PROSITE" id="PS01175">
    <property type="entry name" value="RIBONUCLEASE_II"/>
    <property type="match status" value="1"/>
</dbReference>
<feature type="compositionally biased region" description="Low complexity" evidence="2">
    <location>
        <begin position="229"/>
        <end position="243"/>
    </location>
</feature>
<evidence type="ECO:0000256" key="1">
    <source>
        <dbReference type="RuleBase" id="RU003901"/>
    </source>
</evidence>
<dbReference type="InterPro" id="IPR022966">
    <property type="entry name" value="RNase_II/R_CS"/>
</dbReference>
<feature type="compositionally biased region" description="Polar residues" evidence="2">
    <location>
        <begin position="21"/>
        <end position="32"/>
    </location>
</feature>
<organism evidence="4">
    <name type="scientific">Auxenochlorella protothecoides</name>
    <name type="common">Green microalga</name>
    <name type="synonym">Chlorella protothecoides</name>
    <dbReference type="NCBI Taxonomy" id="3075"/>
    <lineage>
        <taxon>Eukaryota</taxon>
        <taxon>Viridiplantae</taxon>
        <taxon>Chlorophyta</taxon>
        <taxon>core chlorophytes</taxon>
        <taxon>Trebouxiophyceae</taxon>
        <taxon>Chlorellales</taxon>
        <taxon>Chlorellaceae</taxon>
        <taxon>Auxenochlorella</taxon>
    </lineage>
</organism>
<dbReference type="AlphaFoldDB" id="A0A1D1ZML1"/>
<dbReference type="GO" id="GO:0000175">
    <property type="term" value="F:3'-5'-RNA exonuclease activity"/>
    <property type="evidence" value="ECO:0007669"/>
    <property type="project" value="TreeGrafter"/>
</dbReference>
<dbReference type="InterPro" id="IPR001900">
    <property type="entry name" value="RNase_II/R"/>
</dbReference>
<dbReference type="GO" id="GO:0006402">
    <property type="term" value="P:mRNA catabolic process"/>
    <property type="evidence" value="ECO:0007669"/>
    <property type="project" value="TreeGrafter"/>
</dbReference>
<dbReference type="GO" id="GO:0000932">
    <property type="term" value="C:P-body"/>
    <property type="evidence" value="ECO:0007669"/>
    <property type="project" value="TreeGrafter"/>
</dbReference>
<proteinExistence type="inferred from homology"/>
<dbReference type="PANTHER" id="PTHR23355:SF9">
    <property type="entry name" value="DIS3-LIKE EXONUCLEASE 2"/>
    <property type="match status" value="1"/>
</dbReference>
<gene>
    <name evidence="4" type="ORF">g.25716</name>
</gene>
<comment type="similarity">
    <text evidence="1">Belongs to the RNR ribonuclease family.</text>
</comment>